<protein>
    <submittedName>
        <fullName evidence="6">Polyprenyl synthetase superfamily protein</fullName>
    </submittedName>
</protein>
<keyword evidence="7" id="KW-1185">Reference proteome</keyword>
<evidence type="ECO:0000256" key="2">
    <source>
        <dbReference type="ARBA" id="ARBA00022679"/>
    </source>
</evidence>
<evidence type="ECO:0000313" key="6">
    <source>
        <dbReference type="EMBL" id="KAF8820106.1"/>
    </source>
</evidence>
<organism evidence="6 7">
    <name type="scientific">Cardiosporidium cionae</name>
    <dbReference type="NCBI Taxonomy" id="476202"/>
    <lineage>
        <taxon>Eukaryota</taxon>
        <taxon>Sar</taxon>
        <taxon>Alveolata</taxon>
        <taxon>Apicomplexa</taxon>
        <taxon>Aconoidasida</taxon>
        <taxon>Nephromycida</taxon>
        <taxon>Cardiosporidium</taxon>
    </lineage>
</organism>
<evidence type="ECO:0000256" key="3">
    <source>
        <dbReference type="ARBA" id="ARBA00022723"/>
    </source>
</evidence>
<dbReference type="SFLD" id="SFLDG01017">
    <property type="entry name" value="Polyprenyl_Transferase_Like"/>
    <property type="match status" value="1"/>
</dbReference>
<dbReference type="Gene3D" id="1.10.600.10">
    <property type="entry name" value="Farnesyl Diphosphate Synthase"/>
    <property type="match status" value="1"/>
</dbReference>
<comment type="cofactor">
    <cofactor evidence="1">
        <name>Mg(2+)</name>
        <dbReference type="ChEBI" id="CHEBI:18420"/>
    </cofactor>
</comment>
<proteinExistence type="inferred from homology"/>
<reference evidence="6 7" key="1">
    <citation type="journal article" date="2020" name="bioRxiv">
        <title>Metabolic contributions of an alphaproteobacterial endosymbiont in the apicomplexan Cardiosporidium cionae.</title>
        <authorList>
            <person name="Hunter E.S."/>
            <person name="Paight C.J."/>
            <person name="Lane C.E."/>
        </authorList>
    </citation>
    <scope>NUCLEOTIDE SEQUENCE [LARGE SCALE GENOMIC DNA]</scope>
    <source>
        <strain evidence="6">ESH_2018</strain>
    </source>
</reference>
<dbReference type="InterPro" id="IPR008949">
    <property type="entry name" value="Isoprenoid_synthase_dom_sf"/>
</dbReference>
<keyword evidence="2 5" id="KW-0808">Transferase</keyword>
<name>A0ABQ7J7Y6_9APIC</name>
<evidence type="ECO:0000256" key="5">
    <source>
        <dbReference type="RuleBase" id="RU004466"/>
    </source>
</evidence>
<dbReference type="InterPro" id="IPR000092">
    <property type="entry name" value="Polyprenyl_synt"/>
</dbReference>
<dbReference type="InterPro" id="IPR039702">
    <property type="entry name" value="FPS1-like"/>
</dbReference>
<dbReference type="PROSITE" id="PS00723">
    <property type="entry name" value="POLYPRENYL_SYNTHASE_1"/>
    <property type="match status" value="1"/>
</dbReference>
<evidence type="ECO:0000256" key="1">
    <source>
        <dbReference type="ARBA" id="ARBA00001946"/>
    </source>
</evidence>
<dbReference type="InterPro" id="IPR033749">
    <property type="entry name" value="Polyprenyl_synt_CS"/>
</dbReference>
<dbReference type="EMBL" id="JADAQX010000478">
    <property type="protein sequence ID" value="KAF8820106.1"/>
    <property type="molecule type" value="Genomic_DNA"/>
</dbReference>
<dbReference type="Proteomes" id="UP000823046">
    <property type="component" value="Unassembled WGS sequence"/>
</dbReference>
<comment type="similarity">
    <text evidence="5">Belongs to the FPP/GGPP synthase family.</text>
</comment>
<comment type="caution">
    <text evidence="6">The sequence shown here is derived from an EMBL/GenBank/DDBJ whole genome shotgun (WGS) entry which is preliminary data.</text>
</comment>
<keyword evidence="4" id="KW-0460">Magnesium</keyword>
<keyword evidence="3" id="KW-0479">Metal-binding</keyword>
<dbReference type="CDD" id="cd00685">
    <property type="entry name" value="Trans_IPPS_HT"/>
    <property type="match status" value="1"/>
</dbReference>
<dbReference type="PANTHER" id="PTHR11525:SF0">
    <property type="entry name" value="FARNESYL PYROPHOSPHATE SYNTHASE"/>
    <property type="match status" value="1"/>
</dbReference>
<dbReference type="PANTHER" id="PTHR11525">
    <property type="entry name" value="FARNESYL-PYROPHOSPHATE SYNTHETASE"/>
    <property type="match status" value="1"/>
</dbReference>
<dbReference type="SFLD" id="SFLDS00005">
    <property type="entry name" value="Isoprenoid_Synthase_Type_I"/>
    <property type="match status" value="1"/>
</dbReference>
<evidence type="ECO:0000256" key="4">
    <source>
        <dbReference type="ARBA" id="ARBA00022842"/>
    </source>
</evidence>
<accession>A0ABQ7J7Y6</accession>
<sequence length="369" mass="42263">MEAKKEIIADKAKIAISSLTANETNYFLEMLPEIKETILDGVRNLKLGPTLNDEVEKYFSACLDHTCMGGKMTRGLTVLLTVKCINNQKELEGKLLKSASILGWCVEIMQAFFLVADDVMDSSHTRRGKPCWFRLPTVLFANAINDSIFLCCSIYRLLHRYFSMEMELYPLLFDLLQEMSFATVIGQHLDTNALPKDDYNFESVTPSHYSAIVRHKTAYYSFYLPCALGMLLAGLREASIFDRTKAVCMELGEYFQTQDDYLDAYAPSEILGKIGTDIEERKCSWLLLQALERISPEEKAQLTCFYGNKDAEKIQWVKDLYKKYKLSDVYKEYEENQKPRISALIKAVNHAGLQIGLTKLLDKIFKRPF</sequence>
<dbReference type="SUPFAM" id="SSF48576">
    <property type="entry name" value="Terpenoid synthases"/>
    <property type="match status" value="1"/>
</dbReference>
<dbReference type="Pfam" id="PF00348">
    <property type="entry name" value="polyprenyl_synt"/>
    <property type="match status" value="1"/>
</dbReference>
<evidence type="ECO:0000313" key="7">
    <source>
        <dbReference type="Proteomes" id="UP000823046"/>
    </source>
</evidence>
<gene>
    <name evidence="6" type="ORF">IE077_003560</name>
</gene>